<dbReference type="Proteomes" id="UP000482155">
    <property type="component" value="Unassembled WGS sequence"/>
</dbReference>
<dbReference type="InterPro" id="IPR001647">
    <property type="entry name" value="HTH_TetR"/>
</dbReference>
<keyword evidence="1" id="KW-0175">Coiled coil</keyword>
<feature type="region of interest" description="Disordered" evidence="4">
    <location>
        <begin position="1"/>
        <end position="23"/>
    </location>
</feature>
<evidence type="ECO:0000313" key="7">
    <source>
        <dbReference type="Proteomes" id="UP000482155"/>
    </source>
</evidence>
<name>A0A6B3SSU9_9BURK</name>
<dbReference type="RefSeq" id="WP_163967666.1">
    <property type="nucleotide sequence ID" value="NZ_JAAIVB010000074.1"/>
</dbReference>
<dbReference type="InterPro" id="IPR009057">
    <property type="entry name" value="Homeodomain-like_sf"/>
</dbReference>
<dbReference type="PANTHER" id="PTHR30055:SF183">
    <property type="entry name" value="NUCLEOID OCCLUSION FACTOR SLMA"/>
    <property type="match status" value="1"/>
</dbReference>
<dbReference type="GO" id="GO:0003700">
    <property type="term" value="F:DNA-binding transcription factor activity"/>
    <property type="evidence" value="ECO:0007669"/>
    <property type="project" value="TreeGrafter"/>
</dbReference>
<dbReference type="AlphaFoldDB" id="A0A6B3SSU9"/>
<dbReference type="PANTHER" id="PTHR30055">
    <property type="entry name" value="HTH-TYPE TRANSCRIPTIONAL REGULATOR RUTR"/>
    <property type="match status" value="1"/>
</dbReference>
<feature type="domain" description="HTH tetR-type" evidence="5">
    <location>
        <begin position="27"/>
        <end position="87"/>
    </location>
</feature>
<dbReference type="Gene3D" id="1.10.357.10">
    <property type="entry name" value="Tetracycline Repressor, domain 2"/>
    <property type="match status" value="1"/>
</dbReference>
<proteinExistence type="predicted"/>
<evidence type="ECO:0000313" key="6">
    <source>
        <dbReference type="EMBL" id="NEX63734.1"/>
    </source>
</evidence>
<dbReference type="InterPro" id="IPR036271">
    <property type="entry name" value="Tet_transcr_reg_TetR-rel_C_sf"/>
</dbReference>
<evidence type="ECO:0000256" key="3">
    <source>
        <dbReference type="PROSITE-ProRule" id="PRU00335"/>
    </source>
</evidence>
<evidence type="ECO:0000256" key="4">
    <source>
        <dbReference type="SAM" id="MobiDB-lite"/>
    </source>
</evidence>
<dbReference type="GO" id="GO:0000976">
    <property type="term" value="F:transcription cis-regulatory region binding"/>
    <property type="evidence" value="ECO:0007669"/>
    <property type="project" value="TreeGrafter"/>
</dbReference>
<dbReference type="Pfam" id="PF00440">
    <property type="entry name" value="TetR_N"/>
    <property type="match status" value="1"/>
</dbReference>
<comment type="caution">
    <text evidence="6">The sequence shown here is derived from an EMBL/GenBank/DDBJ whole genome shotgun (WGS) entry which is preliminary data.</text>
</comment>
<dbReference type="Pfam" id="PF17932">
    <property type="entry name" value="TetR_C_24"/>
    <property type="match status" value="1"/>
</dbReference>
<dbReference type="SUPFAM" id="SSF48498">
    <property type="entry name" value="Tetracyclin repressor-like, C-terminal domain"/>
    <property type="match status" value="1"/>
</dbReference>
<keyword evidence="7" id="KW-1185">Reference proteome</keyword>
<feature type="DNA-binding region" description="H-T-H motif" evidence="3">
    <location>
        <begin position="50"/>
        <end position="69"/>
    </location>
</feature>
<gene>
    <name evidence="6" type="ORF">G3574_21870</name>
</gene>
<dbReference type="InterPro" id="IPR041490">
    <property type="entry name" value="KstR2_TetR_C"/>
</dbReference>
<reference evidence="6 7" key="1">
    <citation type="submission" date="2020-02" db="EMBL/GenBank/DDBJ databases">
        <authorList>
            <person name="Kim M.K."/>
        </authorList>
    </citation>
    <scope>NUCLEOTIDE SEQUENCE [LARGE SCALE GENOMIC DNA]</scope>
    <source>
        <strain evidence="6 7">17J57-3</strain>
    </source>
</reference>
<dbReference type="EMBL" id="JAAIVB010000074">
    <property type="protein sequence ID" value="NEX63734.1"/>
    <property type="molecule type" value="Genomic_DNA"/>
</dbReference>
<dbReference type="PROSITE" id="PS50977">
    <property type="entry name" value="HTH_TETR_2"/>
    <property type="match status" value="1"/>
</dbReference>
<sequence>MDQKLDTNEARKARRNARAERRTVDPAVPRERILNVAASLFRQRGYNGTTVRDIAAEVGILSGSLFHHFQSKEEILLEIMREAAFTICVRAEKTLEDAETPWQQLRELVRLELESIVGGVRKDYHAVLFFEWRDLPEAAKPELTRLQKRYNRSWRQAAEACHAAGLLRCEPDAAVLILHGSVRGAMTWFRPGGRYSTDEFGDILTALVAIDIKDNGKDNHKGSKP</sequence>
<keyword evidence="2 3" id="KW-0238">DNA-binding</keyword>
<dbReference type="SUPFAM" id="SSF46689">
    <property type="entry name" value="Homeodomain-like"/>
    <property type="match status" value="1"/>
</dbReference>
<accession>A0A6B3SSU9</accession>
<evidence type="ECO:0000256" key="2">
    <source>
        <dbReference type="ARBA" id="ARBA00023125"/>
    </source>
</evidence>
<dbReference type="PRINTS" id="PR00455">
    <property type="entry name" value="HTHTETR"/>
</dbReference>
<protein>
    <submittedName>
        <fullName evidence="6">TetR/AcrR family transcriptional regulator</fullName>
    </submittedName>
</protein>
<evidence type="ECO:0000259" key="5">
    <source>
        <dbReference type="PROSITE" id="PS50977"/>
    </source>
</evidence>
<dbReference type="InterPro" id="IPR050109">
    <property type="entry name" value="HTH-type_TetR-like_transc_reg"/>
</dbReference>
<evidence type="ECO:0000256" key="1">
    <source>
        <dbReference type="ARBA" id="ARBA00023054"/>
    </source>
</evidence>
<organism evidence="6 7">
    <name type="scientific">Noviherbaspirillum galbum</name>
    <dbReference type="NCBI Taxonomy" id="2709383"/>
    <lineage>
        <taxon>Bacteria</taxon>
        <taxon>Pseudomonadati</taxon>
        <taxon>Pseudomonadota</taxon>
        <taxon>Betaproteobacteria</taxon>
        <taxon>Burkholderiales</taxon>
        <taxon>Oxalobacteraceae</taxon>
        <taxon>Noviherbaspirillum</taxon>
    </lineage>
</organism>